<organism evidence="4 5">
    <name type="scientific">Desulfotruncus arcticus DSM 17038</name>
    <dbReference type="NCBI Taxonomy" id="1121424"/>
    <lineage>
        <taxon>Bacteria</taxon>
        <taxon>Bacillati</taxon>
        <taxon>Bacillota</taxon>
        <taxon>Clostridia</taxon>
        <taxon>Eubacteriales</taxon>
        <taxon>Desulfallaceae</taxon>
        <taxon>Desulfotruncus</taxon>
    </lineage>
</organism>
<keyword evidence="5" id="KW-1185">Reference proteome</keyword>
<dbReference type="OrthoDB" id="9797829at2"/>
<gene>
    <name evidence="4" type="ORF">SAMN05660649_03070</name>
</gene>
<dbReference type="SUPFAM" id="SSF53756">
    <property type="entry name" value="UDP-Glycosyltransferase/glycogen phosphorylase"/>
    <property type="match status" value="1"/>
</dbReference>
<evidence type="ECO:0000313" key="4">
    <source>
        <dbReference type="EMBL" id="SFG89715.1"/>
    </source>
</evidence>
<dbReference type="Gene3D" id="3.40.50.2000">
    <property type="entry name" value="Glycogen Phosphorylase B"/>
    <property type="match status" value="2"/>
</dbReference>
<dbReference type="InterPro" id="IPR001296">
    <property type="entry name" value="Glyco_trans_1"/>
</dbReference>
<dbReference type="Pfam" id="PF13439">
    <property type="entry name" value="Glyco_transf_4"/>
    <property type="match status" value="1"/>
</dbReference>
<sequence length="372" mass="42851">MIRVLYDHKIWEQQKYGGISRYFYEIIKRNTENHWIKADVCAGFHKNDYGLEVLSNKNLMVLGKKLSELSKIGTVWRAVNVVNKSLFTGWYMLHKNLYDIYHPTYYHIEKRRFKARQVVTVYDMIHELYPQYFSKNDLTSIAKKHTVENADIIIAISKSTKQDLVNILGVDKKKICVIYLANSLAYDAAGSEAIIKKPYILYVGWRRGYKNFVNFIKAYASNSKICSDFLVVVFGGEKINPEERNVFKELGISEKIDQIFGDDAILINLYKNASCFVYPSLYEGFGLPPLEAMHHGCPVIASNVSSIPEVVGEAGLLFNPGEVAEISYTLEKVLYDEELKKTLINAGYRQEKKFSWEQCARETFEIYSQLSI</sequence>
<dbReference type="Proteomes" id="UP000199337">
    <property type="component" value="Unassembled WGS sequence"/>
</dbReference>
<evidence type="ECO:0000313" key="5">
    <source>
        <dbReference type="Proteomes" id="UP000199337"/>
    </source>
</evidence>
<feature type="domain" description="Glycosyltransferase subfamily 4-like N-terminal" evidence="3">
    <location>
        <begin position="90"/>
        <end position="179"/>
    </location>
</feature>
<dbReference type="GO" id="GO:0016757">
    <property type="term" value="F:glycosyltransferase activity"/>
    <property type="evidence" value="ECO:0007669"/>
    <property type="project" value="InterPro"/>
</dbReference>
<accession>A0A1I2VK61</accession>
<proteinExistence type="predicted"/>
<dbReference type="STRING" id="341036.SAMN05660649_03070"/>
<evidence type="ECO:0000256" key="1">
    <source>
        <dbReference type="ARBA" id="ARBA00022679"/>
    </source>
</evidence>
<dbReference type="EMBL" id="FOOX01000011">
    <property type="protein sequence ID" value="SFG89715.1"/>
    <property type="molecule type" value="Genomic_DNA"/>
</dbReference>
<feature type="domain" description="Glycosyl transferase family 1" evidence="2">
    <location>
        <begin position="196"/>
        <end position="349"/>
    </location>
</feature>
<dbReference type="GO" id="GO:0009103">
    <property type="term" value="P:lipopolysaccharide biosynthetic process"/>
    <property type="evidence" value="ECO:0007669"/>
    <property type="project" value="TreeGrafter"/>
</dbReference>
<reference evidence="5" key="1">
    <citation type="submission" date="2016-10" db="EMBL/GenBank/DDBJ databases">
        <authorList>
            <person name="Varghese N."/>
            <person name="Submissions S."/>
        </authorList>
    </citation>
    <scope>NUCLEOTIDE SEQUENCE [LARGE SCALE GENOMIC DNA]</scope>
    <source>
        <strain evidence="5">DSM 17038</strain>
    </source>
</reference>
<dbReference type="PANTHER" id="PTHR46401">
    <property type="entry name" value="GLYCOSYLTRANSFERASE WBBK-RELATED"/>
    <property type="match status" value="1"/>
</dbReference>
<dbReference type="AlphaFoldDB" id="A0A1I2VK61"/>
<dbReference type="CDD" id="cd03809">
    <property type="entry name" value="GT4_MtfB-like"/>
    <property type="match status" value="1"/>
</dbReference>
<protein>
    <submittedName>
        <fullName evidence="4">Glycosyltransferase involved in cell wall bisynthesis</fullName>
    </submittedName>
</protein>
<dbReference type="InterPro" id="IPR028098">
    <property type="entry name" value="Glyco_trans_4-like_N"/>
</dbReference>
<evidence type="ECO:0000259" key="3">
    <source>
        <dbReference type="Pfam" id="PF13439"/>
    </source>
</evidence>
<dbReference type="Pfam" id="PF00534">
    <property type="entry name" value="Glycos_transf_1"/>
    <property type="match status" value="1"/>
</dbReference>
<dbReference type="PANTHER" id="PTHR46401:SF2">
    <property type="entry name" value="GLYCOSYLTRANSFERASE WBBK-RELATED"/>
    <property type="match status" value="1"/>
</dbReference>
<keyword evidence="1 4" id="KW-0808">Transferase</keyword>
<dbReference type="RefSeq" id="WP_092472253.1">
    <property type="nucleotide sequence ID" value="NZ_FOOX01000011.1"/>
</dbReference>
<name>A0A1I2VK61_9FIRM</name>
<evidence type="ECO:0000259" key="2">
    <source>
        <dbReference type="Pfam" id="PF00534"/>
    </source>
</evidence>